<keyword evidence="2" id="KW-1185">Reference proteome</keyword>
<evidence type="ECO:0000313" key="1">
    <source>
        <dbReference type="EMBL" id="GHF03269.1"/>
    </source>
</evidence>
<dbReference type="EMBL" id="BNBC01000044">
    <property type="protein sequence ID" value="GHF03269.1"/>
    <property type="molecule type" value="Genomic_DNA"/>
</dbReference>
<proteinExistence type="predicted"/>
<name>A0A919DZZ4_9ACTN</name>
<accession>A0A919DZZ4</accession>
<evidence type="ECO:0000313" key="2">
    <source>
        <dbReference type="Proteomes" id="UP000641386"/>
    </source>
</evidence>
<gene>
    <name evidence="1" type="ORF">GCM10014715_69450</name>
</gene>
<comment type="caution">
    <text evidence="1">The sequence shown here is derived from an EMBL/GenBank/DDBJ whole genome shotgun (WGS) entry which is preliminary data.</text>
</comment>
<reference evidence="1" key="2">
    <citation type="submission" date="2020-09" db="EMBL/GenBank/DDBJ databases">
        <authorList>
            <person name="Sun Q."/>
            <person name="Ohkuma M."/>
        </authorList>
    </citation>
    <scope>NUCLEOTIDE SEQUENCE</scope>
    <source>
        <strain evidence="1">JCM 3302</strain>
    </source>
</reference>
<reference evidence="1" key="1">
    <citation type="journal article" date="2014" name="Int. J. Syst. Evol. Microbiol.">
        <title>Complete genome sequence of Corynebacterium casei LMG S-19264T (=DSM 44701T), isolated from a smear-ripened cheese.</title>
        <authorList>
            <consortium name="US DOE Joint Genome Institute (JGI-PGF)"/>
            <person name="Walter F."/>
            <person name="Albersmeier A."/>
            <person name="Kalinowski J."/>
            <person name="Ruckert C."/>
        </authorList>
    </citation>
    <scope>NUCLEOTIDE SEQUENCE</scope>
    <source>
        <strain evidence="1">JCM 3302</strain>
    </source>
</reference>
<dbReference type="AlphaFoldDB" id="A0A919DZZ4"/>
<protein>
    <submittedName>
        <fullName evidence="1">Uncharacterized protein</fullName>
    </submittedName>
</protein>
<organism evidence="1 2">
    <name type="scientific">Streptomyces spiralis</name>
    <dbReference type="NCBI Taxonomy" id="66376"/>
    <lineage>
        <taxon>Bacteria</taxon>
        <taxon>Bacillati</taxon>
        <taxon>Actinomycetota</taxon>
        <taxon>Actinomycetes</taxon>
        <taxon>Kitasatosporales</taxon>
        <taxon>Streptomycetaceae</taxon>
        <taxon>Streptomyces</taxon>
    </lineage>
</organism>
<sequence>MPDGGPLGTTELQADLKVKLLGVRMSIRTQLRSPFGLGGGTLSSKLPAVRTEGAGVPRPGHFRELDAEIPDERRALARALRGLMKVVGLSLRQTHEELARRDHSCDTSASALSDLLNARIHRPKGQVIRALYDLAETVARTNGAAMPTTWEELEDLWLKARQPPARLCTNCQRTMLPVPPAQGDRQHGKGQWPTALILLDMKQTRRAEDVAGILRHVGMAGGPAEVAHAVAACRACGLRSEADVILRYAQTGRDGRQLAEIAYEFMRIEDNVMARRVLKMSLAQ</sequence>
<dbReference type="Proteomes" id="UP000641386">
    <property type="component" value="Unassembled WGS sequence"/>
</dbReference>